<sequence length="80" mass="8655">MANDNTPINLDAADITVSYDSDARTAERPISLRAWQMVSGQPKQTFCLELSPKEATDIAGSLKDSVAFAERVREIAGGEL</sequence>
<evidence type="ECO:0000313" key="2">
    <source>
        <dbReference type="Proteomes" id="UP000036102"/>
    </source>
</evidence>
<dbReference type="AlphaFoldDB" id="A0A0J7J7Z0"/>
<reference evidence="1 2" key="1">
    <citation type="submission" date="2015-06" db="EMBL/GenBank/DDBJ databases">
        <title>Marinobacter subterrani, a genetically tractable neutrophilic iron-oxidizing strain isolated from the Soudan Iron Mine.</title>
        <authorList>
            <person name="Bonis B.M."/>
            <person name="Gralnick J.A."/>
        </authorList>
    </citation>
    <scope>NUCLEOTIDE SEQUENCE [LARGE SCALE GENOMIC DNA]</scope>
    <source>
        <strain evidence="1 2">JG233</strain>
    </source>
</reference>
<protein>
    <submittedName>
        <fullName evidence="1">Uncharacterized protein</fullName>
    </submittedName>
</protein>
<proteinExistence type="predicted"/>
<dbReference type="STRING" id="1658765.Msub_10202"/>
<organism evidence="1 2">
    <name type="scientific">Marinobacter subterrani</name>
    <dbReference type="NCBI Taxonomy" id="1658765"/>
    <lineage>
        <taxon>Bacteria</taxon>
        <taxon>Pseudomonadati</taxon>
        <taxon>Pseudomonadota</taxon>
        <taxon>Gammaproteobacteria</taxon>
        <taxon>Pseudomonadales</taxon>
        <taxon>Marinobacteraceae</taxon>
        <taxon>Marinobacter</taxon>
    </lineage>
</organism>
<dbReference type="RefSeq" id="WP_048494296.1">
    <property type="nucleotide sequence ID" value="NZ_LFBU01000001.1"/>
</dbReference>
<gene>
    <name evidence="1" type="ORF">Msub_10202</name>
</gene>
<keyword evidence="2" id="KW-1185">Reference proteome</keyword>
<name>A0A0J7J7Z0_9GAMM</name>
<dbReference type="PATRIC" id="fig|1658765.3.peg.195"/>
<comment type="caution">
    <text evidence="1">The sequence shown here is derived from an EMBL/GenBank/DDBJ whole genome shotgun (WGS) entry which is preliminary data.</text>
</comment>
<accession>A0A0J7J7Z0</accession>
<evidence type="ECO:0000313" key="1">
    <source>
        <dbReference type="EMBL" id="KMQ74031.1"/>
    </source>
</evidence>
<dbReference type="Proteomes" id="UP000036102">
    <property type="component" value="Unassembled WGS sequence"/>
</dbReference>
<dbReference type="EMBL" id="LFBU01000001">
    <property type="protein sequence ID" value="KMQ74031.1"/>
    <property type="molecule type" value="Genomic_DNA"/>
</dbReference>